<proteinExistence type="predicted"/>
<keyword evidence="3" id="KW-1185">Reference proteome</keyword>
<dbReference type="EMBL" id="BTSY01000004">
    <property type="protein sequence ID" value="GMT23974.1"/>
    <property type="molecule type" value="Genomic_DNA"/>
</dbReference>
<sequence>MVSEKNRILFEFFAIFEIVNIASSVVTNLILIYLILYRSSKEIGAYRFLLLAFAINDIYFPVIHFLTLPVICSYKDAFIMFAHGFLSSKFSISLFGCTFSQTMPLLAHLFIYRLIATKWPRHLQFYTARSCCLLIVGTLAVESPVWFANCYINYGSDAETREYVQPFLDDEFNGEDREFIGALYYSIDGTFRLRAFFATMGFNSIMTICMSIIVYCSVAIVRHLSSKNVEWSGKTKKLQQQLFQTLVVQMIIPMIFVYFPCAGIINLPMFGFRMSVFPNLVSASLTLFPLIDAFIVMFGVKSYRFVI</sequence>
<name>A0AAV5VWM1_9BILA</name>
<dbReference type="InterPro" id="IPR019428">
    <property type="entry name" value="7TM_GPCR_serpentine_rcpt_Str"/>
</dbReference>
<feature type="transmembrane region" description="Helical" evidence="1">
    <location>
        <begin position="48"/>
        <end position="71"/>
    </location>
</feature>
<feature type="transmembrane region" description="Helical" evidence="1">
    <location>
        <begin position="242"/>
        <end position="265"/>
    </location>
</feature>
<dbReference type="Proteomes" id="UP001432322">
    <property type="component" value="Unassembled WGS sequence"/>
</dbReference>
<keyword evidence="1" id="KW-0812">Transmembrane</keyword>
<feature type="non-terminal residue" evidence="2">
    <location>
        <position position="307"/>
    </location>
</feature>
<organism evidence="2 3">
    <name type="scientific">Pristionchus fissidentatus</name>
    <dbReference type="NCBI Taxonomy" id="1538716"/>
    <lineage>
        <taxon>Eukaryota</taxon>
        <taxon>Metazoa</taxon>
        <taxon>Ecdysozoa</taxon>
        <taxon>Nematoda</taxon>
        <taxon>Chromadorea</taxon>
        <taxon>Rhabditida</taxon>
        <taxon>Rhabditina</taxon>
        <taxon>Diplogasteromorpha</taxon>
        <taxon>Diplogasteroidea</taxon>
        <taxon>Neodiplogasteridae</taxon>
        <taxon>Pristionchus</taxon>
    </lineage>
</organism>
<keyword evidence="1" id="KW-1133">Transmembrane helix</keyword>
<evidence type="ECO:0000256" key="1">
    <source>
        <dbReference type="SAM" id="Phobius"/>
    </source>
</evidence>
<reference evidence="2" key="1">
    <citation type="submission" date="2023-10" db="EMBL/GenBank/DDBJ databases">
        <title>Genome assembly of Pristionchus species.</title>
        <authorList>
            <person name="Yoshida K."/>
            <person name="Sommer R.J."/>
        </authorList>
    </citation>
    <scope>NUCLEOTIDE SEQUENCE</scope>
    <source>
        <strain evidence="2">RS5133</strain>
    </source>
</reference>
<protein>
    <recommendedName>
        <fullName evidence="4">G protein-coupled receptor</fullName>
    </recommendedName>
</protein>
<feature type="transmembrane region" description="Helical" evidence="1">
    <location>
        <begin position="195"/>
        <end position="221"/>
    </location>
</feature>
<dbReference type="Pfam" id="PF10326">
    <property type="entry name" value="7TM_GPCR_Str"/>
    <property type="match status" value="1"/>
</dbReference>
<dbReference type="PANTHER" id="PTHR22943">
    <property type="entry name" value="7-TRANSMEMBRANE DOMAIN RECEPTOR C.ELEGANS"/>
    <property type="match status" value="1"/>
</dbReference>
<dbReference type="SUPFAM" id="SSF81321">
    <property type="entry name" value="Family A G protein-coupled receptor-like"/>
    <property type="match status" value="1"/>
</dbReference>
<comment type="caution">
    <text evidence="2">The sequence shown here is derived from an EMBL/GenBank/DDBJ whole genome shotgun (WGS) entry which is preliminary data.</text>
</comment>
<feature type="transmembrane region" description="Helical" evidence="1">
    <location>
        <begin position="12"/>
        <end position="36"/>
    </location>
</feature>
<evidence type="ECO:0000313" key="2">
    <source>
        <dbReference type="EMBL" id="GMT23974.1"/>
    </source>
</evidence>
<feature type="transmembrane region" description="Helical" evidence="1">
    <location>
        <begin position="123"/>
        <end position="141"/>
    </location>
</feature>
<gene>
    <name evidence="2" type="ORF">PFISCL1PPCAC_15271</name>
</gene>
<accession>A0AAV5VWM1</accession>
<feature type="transmembrane region" description="Helical" evidence="1">
    <location>
        <begin position="277"/>
        <end position="300"/>
    </location>
</feature>
<dbReference type="AlphaFoldDB" id="A0AAV5VWM1"/>
<feature type="transmembrane region" description="Helical" evidence="1">
    <location>
        <begin position="91"/>
        <end position="111"/>
    </location>
</feature>
<evidence type="ECO:0000313" key="3">
    <source>
        <dbReference type="Proteomes" id="UP001432322"/>
    </source>
</evidence>
<evidence type="ECO:0008006" key="4">
    <source>
        <dbReference type="Google" id="ProtNLM"/>
    </source>
</evidence>
<keyword evidence="1" id="KW-0472">Membrane</keyword>
<dbReference type="PANTHER" id="PTHR22943:SF248">
    <property type="entry name" value="SEVEN TM RECEPTOR"/>
    <property type="match status" value="1"/>
</dbReference>